<evidence type="ECO:0000313" key="4">
    <source>
        <dbReference type="Proteomes" id="UP000440578"/>
    </source>
</evidence>
<name>A0A6A4VJ03_AMPAM</name>
<protein>
    <submittedName>
        <fullName evidence="3">Uncharacterized protein</fullName>
    </submittedName>
</protein>
<organism evidence="3 4">
    <name type="scientific">Amphibalanus amphitrite</name>
    <name type="common">Striped barnacle</name>
    <name type="synonym">Balanus amphitrite</name>
    <dbReference type="NCBI Taxonomy" id="1232801"/>
    <lineage>
        <taxon>Eukaryota</taxon>
        <taxon>Metazoa</taxon>
        <taxon>Ecdysozoa</taxon>
        <taxon>Arthropoda</taxon>
        <taxon>Crustacea</taxon>
        <taxon>Multicrustacea</taxon>
        <taxon>Cirripedia</taxon>
        <taxon>Thoracica</taxon>
        <taxon>Thoracicalcarea</taxon>
        <taxon>Balanomorpha</taxon>
        <taxon>Balanoidea</taxon>
        <taxon>Balanidae</taxon>
        <taxon>Amphibalaninae</taxon>
        <taxon>Amphibalanus</taxon>
    </lineage>
</organism>
<evidence type="ECO:0000256" key="2">
    <source>
        <dbReference type="SAM" id="MobiDB-lite"/>
    </source>
</evidence>
<dbReference type="Proteomes" id="UP000440578">
    <property type="component" value="Unassembled WGS sequence"/>
</dbReference>
<sequence>MRSRKTSLKSRKTSLNSRETSRKSWATPLESQETPLESQAARWKSWETPQKGKAVKPVKEQHSPHNAVPSQSPTTEMVIMTDQRRNTVAPSTILRAKAARCAPPDVDPVAEALELIRADMLAQISSGADGASQPAPKEPVTICLSEAATQPCSPPSPLVHRSRSPSPLGDPGDRSIFPDDIEDYRLRVRRGGSGRSITDRFGELLQRQAAVDQMQRQLRQQTYEMCEEARRQEAAADAQRRGQYDRSVEPPAPLRPTTAAETLLVLREHGCCGPADMCLTPPDLPDALALIHRLRCEVLELRACSLRTAYEKNEVAAQLNKERAQLRRKFTSAQVDRLTGGKIRGVWAAEDVRRAIAARRVLSRRQYRYITDVLHVPLPSLKLRNKALKTSEETRQLYEQLVAEKTLAYRTKKGRTVRKAPMPSVAAAASPRRHQDCIIMVASDSSGSEGEEMGV</sequence>
<keyword evidence="1" id="KW-0175">Coiled coil</keyword>
<dbReference type="AlphaFoldDB" id="A0A6A4VJ03"/>
<feature type="compositionally biased region" description="Basic residues" evidence="2">
    <location>
        <begin position="1"/>
        <end position="12"/>
    </location>
</feature>
<feature type="compositionally biased region" description="Basic and acidic residues" evidence="2">
    <location>
        <begin position="232"/>
        <end position="248"/>
    </location>
</feature>
<accession>A0A6A4VJ03</accession>
<dbReference type="EMBL" id="VIIS01001739">
    <property type="protein sequence ID" value="KAF0293573.1"/>
    <property type="molecule type" value="Genomic_DNA"/>
</dbReference>
<gene>
    <name evidence="3" type="ORF">FJT64_008677</name>
</gene>
<feature type="region of interest" description="Disordered" evidence="2">
    <location>
        <begin position="148"/>
        <end position="177"/>
    </location>
</feature>
<comment type="caution">
    <text evidence="3">The sequence shown here is derived from an EMBL/GenBank/DDBJ whole genome shotgun (WGS) entry which is preliminary data.</text>
</comment>
<evidence type="ECO:0000313" key="3">
    <source>
        <dbReference type="EMBL" id="KAF0293573.1"/>
    </source>
</evidence>
<evidence type="ECO:0000256" key="1">
    <source>
        <dbReference type="SAM" id="Coils"/>
    </source>
</evidence>
<feature type="region of interest" description="Disordered" evidence="2">
    <location>
        <begin position="1"/>
        <end position="72"/>
    </location>
</feature>
<reference evidence="3 4" key="1">
    <citation type="submission" date="2019-07" db="EMBL/GenBank/DDBJ databases">
        <title>Draft genome assembly of a fouling barnacle, Amphibalanus amphitrite (Darwin, 1854): The first reference genome for Thecostraca.</title>
        <authorList>
            <person name="Kim W."/>
        </authorList>
    </citation>
    <scope>NUCLEOTIDE SEQUENCE [LARGE SCALE GENOMIC DNA]</scope>
    <source>
        <strain evidence="3">SNU_AA5</strain>
        <tissue evidence="3">Soma without cirri and trophi</tissue>
    </source>
</reference>
<proteinExistence type="predicted"/>
<keyword evidence="4" id="KW-1185">Reference proteome</keyword>
<feature type="region of interest" description="Disordered" evidence="2">
    <location>
        <begin position="232"/>
        <end position="254"/>
    </location>
</feature>
<feature type="coiled-coil region" evidence="1">
    <location>
        <begin position="309"/>
        <end position="336"/>
    </location>
</feature>